<feature type="signal peptide" evidence="6">
    <location>
        <begin position="1"/>
        <end position="30"/>
    </location>
</feature>
<organism evidence="7 8">
    <name type="scientific">Paenibacillus lemnae</name>
    <dbReference type="NCBI Taxonomy" id="1330551"/>
    <lineage>
        <taxon>Bacteria</taxon>
        <taxon>Bacillati</taxon>
        <taxon>Bacillota</taxon>
        <taxon>Bacilli</taxon>
        <taxon>Bacillales</taxon>
        <taxon>Paenibacillaceae</taxon>
        <taxon>Paenibacillus</taxon>
    </lineage>
</organism>
<dbReference type="PROSITE" id="PS51257">
    <property type="entry name" value="PROKAR_LIPOPROTEIN"/>
    <property type="match status" value="1"/>
</dbReference>
<dbReference type="AlphaFoldDB" id="A0A848M8B4"/>
<dbReference type="InterPro" id="IPR006128">
    <property type="entry name" value="Lipoprotein_PsaA-like"/>
</dbReference>
<dbReference type="GO" id="GO:0030001">
    <property type="term" value="P:metal ion transport"/>
    <property type="evidence" value="ECO:0007669"/>
    <property type="project" value="InterPro"/>
</dbReference>
<feature type="compositionally biased region" description="Basic and acidic residues" evidence="5">
    <location>
        <begin position="127"/>
        <end position="139"/>
    </location>
</feature>
<gene>
    <name evidence="7" type="ORF">HII30_13910</name>
</gene>
<dbReference type="PANTHER" id="PTHR42953:SF3">
    <property type="entry name" value="HIGH-AFFINITY ZINC UPTAKE SYSTEM PROTEIN ZNUA"/>
    <property type="match status" value="1"/>
</dbReference>
<dbReference type="Proteomes" id="UP000565468">
    <property type="component" value="Unassembled WGS sequence"/>
</dbReference>
<dbReference type="GO" id="GO:0007155">
    <property type="term" value="P:cell adhesion"/>
    <property type="evidence" value="ECO:0007669"/>
    <property type="project" value="InterPro"/>
</dbReference>
<reference evidence="7 8" key="1">
    <citation type="submission" date="2020-04" db="EMBL/GenBank/DDBJ databases">
        <title>Paenibacillus algicola sp. nov., a novel marine bacterium producing alginate lyase.</title>
        <authorList>
            <person name="Huang H."/>
        </authorList>
    </citation>
    <scope>NUCLEOTIDE SEQUENCE [LARGE SCALE GENOMIC DNA]</scope>
    <source>
        <strain evidence="7 8">L7-75</strain>
    </source>
</reference>
<keyword evidence="3 6" id="KW-0732">Signal</keyword>
<evidence type="ECO:0000256" key="1">
    <source>
        <dbReference type="ARBA" id="ARBA00011028"/>
    </source>
</evidence>
<comment type="caution">
    <text evidence="7">The sequence shown here is derived from an EMBL/GenBank/DDBJ whole genome shotgun (WGS) entry which is preliminary data.</text>
</comment>
<feature type="compositionally biased region" description="Basic and acidic residues" evidence="5">
    <location>
        <begin position="146"/>
        <end position="198"/>
    </location>
</feature>
<dbReference type="EMBL" id="JABBPN010000013">
    <property type="protein sequence ID" value="NMO96856.1"/>
    <property type="molecule type" value="Genomic_DNA"/>
</dbReference>
<dbReference type="Pfam" id="PF01297">
    <property type="entry name" value="ZnuA"/>
    <property type="match status" value="1"/>
</dbReference>
<keyword evidence="2 4" id="KW-0813">Transport</keyword>
<evidence type="ECO:0000256" key="4">
    <source>
        <dbReference type="RuleBase" id="RU003512"/>
    </source>
</evidence>
<name>A0A848M8B4_PAELE</name>
<evidence type="ECO:0000256" key="3">
    <source>
        <dbReference type="ARBA" id="ARBA00022729"/>
    </source>
</evidence>
<dbReference type="RefSeq" id="WP_169505650.1">
    <property type="nucleotide sequence ID" value="NZ_JABBPN010000013.1"/>
</dbReference>
<dbReference type="PRINTS" id="PR00691">
    <property type="entry name" value="ADHESINB"/>
</dbReference>
<accession>A0A848M8B4</accession>
<dbReference type="InterPro" id="IPR050492">
    <property type="entry name" value="Bact_metal-bind_prot9"/>
</dbReference>
<evidence type="ECO:0000313" key="8">
    <source>
        <dbReference type="Proteomes" id="UP000565468"/>
    </source>
</evidence>
<dbReference type="PRINTS" id="PR00690">
    <property type="entry name" value="ADHESNFAMILY"/>
</dbReference>
<evidence type="ECO:0000313" key="7">
    <source>
        <dbReference type="EMBL" id="NMO96856.1"/>
    </source>
</evidence>
<sequence length="392" mass="43202">MNLRKSKYAALLISMVLVLSACGSSKGAIAEDKINVITTFYPIYEFAKEIGGEDANVINLLPTGVEAHDWTPKSQDIVQTSKAQLFLYNGAGMEGWVPGFLKGLDKNSEVKPVELSKGVSLINAEGDDGHGHGHSHGEPAEESPSTEEHDHDHSGETAAEKEHDHDHSGEAAAEEEHDHDHSGEAAEEEAHDHDHSDEAATNEEPVETEPAQAATNDSKYVDPHTWVSPKSAIIMADNIYKSMVEADPEHADGYQQRYEALKEKLVNLDNQFESGLSGIKDREIVVSHQAFGYLARDYNLKQHAIMGLSPDAEPRAQDIVKLAKTVKENNIRYIFFEELVSDQLARTLASETGVETLVLNPVEGLTKQQEQSGENYFTLMEKNLQNLQKALQ</sequence>
<dbReference type="InterPro" id="IPR006129">
    <property type="entry name" value="AdhesinB"/>
</dbReference>
<dbReference type="PANTHER" id="PTHR42953">
    <property type="entry name" value="HIGH-AFFINITY ZINC UPTAKE SYSTEM PROTEIN ZNUA-RELATED"/>
    <property type="match status" value="1"/>
</dbReference>
<keyword evidence="8" id="KW-1185">Reference proteome</keyword>
<evidence type="ECO:0000256" key="2">
    <source>
        <dbReference type="ARBA" id="ARBA00022448"/>
    </source>
</evidence>
<protein>
    <submittedName>
        <fullName evidence="7">Zinc ABC transporter solute-binding protein</fullName>
    </submittedName>
</protein>
<feature type="region of interest" description="Disordered" evidence="5">
    <location>
        <begin position="122"/>
        <end position="224"/>
    </location>
</feature>
<feature type="chain" id="PRO_5032886441" evidence="6">
    <location>
        <begin position="31"/>
        <end position="392"/>
    </location>
</feature>
<dbReference type="InterPro" id="IPR006127">
    <property type="entry name" value="ZnuA-like"/>
</dbReference>
<dbReference type="SUPFAM" id="SSF53807">
    <property type="entry name" value="Helical backbone' metal receptor"/>
    <property type="match status" value="1"/>
</dbReference>
<dbReference type="GO" id="GO:0046872">
    <property type="term" value="F:metal ion binding"/>
    <property type="evidence" value="ECO:0007669"/>
    <property type="project" value="InterPro"/>
</dbReference>
<evidence type="ECO:0000256" key="5">
    <source>
        <dbReference type="SAM" id="MobiDB-lite"/>
    </source>
</evidence>
<proteinExistence type="inferred from homology"/>
<evidence type="ECO:0000256" key="6">
    <source>
        <dbReference type="SAM" id="SignalP"/>
    </source>
</evidence>
<dbReference type="Gene3D" id="3.40.50.1980">
    <property type="entry name" value="Nitrogenase molybdenum iron protein domain"/>
    <property type="match status" value="3"/>
</dbReference>
<comment type="similarity">
    <text evidence="1 4">Belongs to the bacterial solute-binding protein 9 family.</text>
</comment>